<feature type="compositionally biased region" description="Basic and acidic residues" evidence="1">
    <location>
        <begin position="326"/>
        <end position="339"/>
    </location>
</feature>
<keyword evidence="3" id="KW-1185">Reference proteome</keyword>
<reference evidence="2 3" key="1">
    <citation type="submission" date="2016-10" db="EMBL/GenBank/DDBJ databases">
        <authorList>
            <person name="Varghese N."/>
            <person name="Submissions S."/>
        </authorList>
    </citation>
    <scope>NUCLEOTIDE SEQUENCE [LARGE SCALE GENOMIC DNA]</scope>
    <source>
        <strain evidence="2 3">DSM 29073</strain>
    </source>
</reference>
<name>A0A8G2BWY1_9BACT</name>
<sequence length="347" mass="39929">MNTEPNHKAGLAGEAFRRMAHEPGYRKLNALSEQAEDMLHKENYRGVSRMLRIYHESETVVAEIARLIQKSDLCRTPRQAAESDVRELYGRLAETRLAEQGRKGQAEMVPEQADRVNVLIAMHTFMLSRHVQRHPECGIAPPDNNDVKDAVRVLDADTRTSERAFSVLYHFLMEGSQPSMYALLRYDMADDYRLHNLMDSGTVDSAALEREYGKLPDFLELDARLTRKAEKALESLCKCPPVPYLEKMNEELEKLGRLAYKPDNIDDPSINRGFLVKYGIDRRSPVEERARQVETAYRELDARFVRMTGRRPYADDLFGTVKPKEEIKEAVTDKPERQKPKGRRMGF</sequence>
<feature type="region of interest" description="Disordered" evidence="1">
    <location>
        <begin position="326"/>
        <end position="347"/>
    </location>
</feature>
<accession>A0A8G2BWY1</accession>
<evidence type="ECO:0000313" key="3">
    <source>
        <dbReference type="Proteomes" id="UP000236725"/>
    </source>
</evidence>
<protein>
    <submittedName>
        <fullName evidence="2">Uncharacterized protein</fullName>
    </submittedName>
</protein>
<organism evidence="2 3">
    <name type="scientific">Parabacteroides chinchillae</name>
    <dbReference type="NCBI Taxonomy" id="871327"/>
    <lineage>
        <taxon>Bacteria</taxon>
        <taxon>Pseudomonadati</taxon>
        <taxon>Bacteroidota</taxon>
        <taxon>Bacteroidia</taxon>
        <taxon>Bacteroidales</taxon>
        <taxon>Tannerellaceae</taxon>
        <taxon>Parabacteroides</taxon>
    </lineage>
</organism>
<evidence type="ECO:0000256" key="1">
    <source>
        <dbReference type="SAM" id="MobiDB-lite"/>
    </source>
</evidence>
<comment type="caution">
    <text evidence="2">The sequence shown here is derived from an EMBL/GenBank/DDBJ whole genome shotgun (WGS) entry which is preliminary data.</text>
</comment>
<dbReference type="AlphaFoldDB" id="A0A8G2BWY1"/>
<dbReference type="Proteomes" id="UP000236725">
    <property type="component" value="Unassembled WGS sequence"/>
</dbReference>
<dbReference type="EMBL" id="FNVS01000010">
    <property type="protein sequence ID" value="SEF95872.1"/>
    <property type="molecule type" value="Genomic_DNA"/>
</dbReference>
<dbReference type="RefSeq" id="WP_103983553.1">
    <property type="nucleotide sequence ID" value="NZ_FNVS01000010.1"/>
</dbReference>
<proteinExistence type="predicted"/>
<evidence type="ECO:0000313" key="2">
    <source>
        <dbReference type="EMBL" id="SEF95872.1"/>
    </source>
</evidence>
<gene>
    <name evidence="2" type="ORF">SAMN05444001_110104</name>
</gene>